<evidence type="ECO:0000259" key="5">
    <source>
        <dbReference type="PROSITE" id="PS50865"/>
    </source>
</evidence>
<accession>A0AAD7BHH9</accession>
<protein>
    <recommendedName>
        <fullName evidence="5">MYND-type domain-containing protein</fullName>
    </recommendedName>
</protein>
<feature type="domain" description="MYND-type" evidence="5">
    <location>
        <begin position="7"/>
        <end position="43"/>
    </location>
</feature>
<dbReference type="Proteomes" id="UP001221142">
    <property type="component" value="Unassembled WGS sequence"/>
</dbReference>
<evidence type="ECO:0000313" key="7">
    <source>
        <dbReference type="Proteomes" id="UP001221142"/>
    </source>
</evidence>
<comment type="caution">
    <text evidence="6">The sequence shown here is derived from an EMBL/GenBank/DDBJ whole genome shotgun (WGS) entry which is preliminary data.</text>
</comment>
<dbReference type="PROSITE" id="PS50865">
    <property type="entry name" value="ZF_MYND_2"/>
    <property type="match status" value="1"/>
</dbReference>
<keyword evidence="1" id="KW-0479">Metal-binding</keyword>
<keyword evidence="2 4" id="KW-0863">Zinc-finger</keyword>
<sequence>MSSPCAASDCSNEATHLCSGCKKTKYCGADCQTKDWPAHKKLCAPKPKKNNSNNNTGTSRTISISPFGHMFNHLDGTDAPMSTLGKYFDPMFGYTAETFQDVYTDLVSAYRLLKLGEHGTAARLPESARDMEFSEWMDRVERAGNVLPQWWTAEVHRVGVEEYARVNLERTLSRSEIQAGLKLPMRIMALEMMIEGVMHDELKRE</sequence>
<dbReference type="SUPFAM" id="SSF144232">
    <property type="entry name" value="HIT/MYND zinc finger-like"/>
    <property type="match status" value="1"/>
</dbReference>
<name>A0AAD7BHH9_9AGAR</name>
<keyword evidence="3" id="KW-0862">Zinc</keyword>
<dbReference type="EMBL" id="JARKIF010000016">
    <property type="protein sequence ID" value="KAJ7621009.1"/>
    <property type="molecule type" value="Genomic_DNA"/>
</dbReference>
<dbReference type="Gene3D" id="6.10.140.2220">
    <property type="match status" value="1"/>
</dbReference>
<proteinExistence type="predicted"/>
<dbReference type="Pfam" id="PF01753">
    <property type="entry name" value="zf-MYND"/>
    <property type="match status" value="1"/>
</dbReference>
<keyword evidence="7" id="KW-1185">Reference proteome</keyword>
<evidence type="ECO:0000256" key="1">
    <source>
        <dbReference type="ARBA" id="ARBA00022723"/>
    </source>
</evidence>
<gene>
    <name evidence="6" type="ORF">FB45DRAFT_928111</name>
</gene>
<dbReference type="AlphaFoldDB" id="A0AAD7BHH9"/>
<dbReference type="GO" id="GO:0008270">
    <property type="term" value="F:zinc ion binding"/>
    <property type="evidence" value="ECO:0007669"/>
    <property type="project" value="UniProtKB-KW"/>
</dbReference>
<dbReference type="InterPro" id="IPR002893">
    <property type="entry name" value="Znf_MYND"/>
</dbReference>
<organism evidence="6 7">
    <name type="scientific">Roridomyces roridus</name>
    <dbReference type="NCBI Taxonomy" id="1738132"/>
    <lineage>
        <taxon>Eukaryota</taxon>
        <taxon>Fungi</taxon>
        <taxon>Dikarya</taxon>
        <taxon>Basidiomycota</taxon>
        <taxon>Agaricomycotina</taxon>
        <taxon>Agaricomycetes</taxon>
        <taxon>Agaricomycetidae</taxon>
        <taxon>Agaricales</taxon>
        <taxon>Marasmiineae</taxon>
        <taxon>Mycenaceae</taxon>
        <taxon>Roridomyces</taxon>
    </lineage>
</organism>
<evidence type="ECO:0000256" key="3">
    <source>
        <dbReference type="ARBA" id="ARBA00022833"/>
    </source>
</evidence>
<evidence type="ECO:0000256" key="4">
    <source>
        <dbReference type="PROSITE-ProRule" id="PRU00134"/>
    </source>
</evidence>
<evidence type="ECO:0000256" key="2">
    <source>
        <dbReference type="ARBA" id="ARBA00022771"/>
    </source>
</evidence>
<reference evidence="6" key="1">
    <citation type="submission" date="2023-03" db="EMBL/GenBank/DDBJ databases">
        <title>Massive genome expansion in bonnet fungi (Mycena s.s.) driven by repeated elements and novel gene families across ecological guilds.</title>
        <authorList>
            <consortium name="Lawrence Berkeley National Laboratory"/>
            <person name="Harder C.B."/>
            <person name="Miyauchi S."/>
            <person name="Viragh M."/>
            <person name="Kuo A."/>
            <person name="Thoen E."/>
            <person name="Andreopoulos B."/>
            <person name="Lu D."/>
            <person name="Skrede I."/>
            <person name="Drula E."/>
            <person name="Henrissat B."/>
            <person name="Morin E."/>
            <person name="Kohler A."/>
            <person name="Barry K."/>
            <person name="LaButti K."/>
            <person name="Morin E."/>
            <person name="Salamov A."/>
            <person name="Lipzen A."/>
            <person name="Mereny Z."/>
            <person name="Hegedus B."/>
            <person name="Baldrian P."/>
            <person name="Stursova M."/>
            <person name="Weitz H."/>
            <person name="Taylor A."/>
            <person name="Grigoriev I.V."/>
            <person name="Nagy L.G."/>
            <person name="Martin F."/>
            <person name="Kauserud H."/>
        </authorList>
    </citation>
    <scope>NUCLEOTIDE SEQUENCE</scope>
    <source>
        <strain evidence="6">9284</strain>
    </source>
</reference>
<evidence type="ECO:0000313" key="6">
    <source>
        <dbReference type="EMBL" id="KAJ7621009.1"/>
    </source>
</evidence>